<evidence type="ECO:0008006" key="3">
    <source>
        <dbReference type="Google" id="ProtNLM"/>
    </source>
</evidence>
<reference evidence="1 2" key="1">
    <citation type="submission" date="2023-12" db="EMBL/GenBank/DDBJ databases">
        <title>Blastococcus brunescens sp. nov., an actonobacterium isolated from sandstone collected in sahara desert.</title>
        <authorList>
            <person name="Gtari M."/>
            <person name="Ghodhbane F."/>
        </authorList>
    </citation>
    <scope>NUCLEOTIDE SEQUENCE [LARGE SCALE GENOMIC DNA]</scope>
    <source>
        <strain evidence="1 2">BMG 8361</strain>
    </source>
</reference>
<evidence type="ECO:0000313" key="1">
    <source>
        <dbReference type="EMBL" id="WRL63354.1"/>
    </source>
</evidence>
<keyword evidence="2" id="KW-1185">Reference proteome</keyword>
<accession>A0ABZ1AXQ4</accession>
<dbReference type="RefSeq" id="WP_324274689.1">
    <property type="nucleotide sequence ID" value="NZ_CP141261.1"/>
</dbReference>
<organism evidence="1 2">
    <name type="scientific">Blastococcus brunescens</name>
    <dbReference type="NCBI Taxonomy" id="1564165"/>
    <lineage>
        <taxon>Bacteria</taxon>
        <taxon>Bacillati</taxon>
        <taxon>Actinomycetota</taxon>
        <taxon>Actinomycetes</taxon>
        <taxon>Geodermatophilales</taxon>
        <taxon>Geodermatophilaceae</taxon>
        <taxon>Blastococcus</taxon>
    </lineage>
</organism>
<gene>
    <name evidence="1" type="ORF">U6N30_26995</name>
</gene>
<protein>
    <recommendedName>
        <fullName evidence="3">Transcriptional regulator, AbiEi antitoxin, Type IV TA system</fullName>
    </recommendedName>
</protein>
<dbReference type="EMBL" id="CP141261">
    <property type="protein sequence ID" value="WRL63354.1"/>
    <property type="molecule type" value="Genomic_DNA"/>
</dbReference>
<evidence type="ECO:0000313" key="2">
    <source>
        <dbReference type="Proteomes" id="UP001324287"/>
    </source>
</evidence>
<proteinExistence type="predicted"/>
<dbReference type="Proteomes" id="UP001324287">
    <property type="component" value="Chromosome"/>
</dbReference>
<sequence>MAEELARSDRRLMIDCAAVLLDLGRPEAALSHATALRLWGLPARRALLPDTLLLTHPSLYRKGKGFTVRRAPLGPGDVERRGPLRLTTPARTLVDIARQWPVEDAVVAMDAALLRKRVDAADLAAAVAAARSWPGAPRAARAAGLADGRAESPLETRGRLRLLGARLPTPQLQVEIRSGGRLLGVADAWFDAAAVAIEFDGRIKYTDPWRGRDPGQVLWEEKRREDDMRALDIRFVRLADEDVGPGWPAVETRVRALLARPGPAVRRFTATPRTRGVLRAG</sequence>
<name>A0ABZ1AXQ4_9ACTN</name>